<sequence length="618" mass="69307">MSYKLLSALRLNDHYARICVRVTRKWEYRGPADDGPVLHADLVLADHEGNSMYAEIPQELLADYNDHIQESHIYEIRRFRVANAKSFYNAVDARFMIYFTIHTQIVNPTNPPTTYPRYTYSLTSFEQLPMVVGNVQKFVDVLGIIVEINGVEMVQPPNGHAPTPTKKLILRDASGLETPLTLWGQRAEQFSINGVYNNDDPRPVIVLFVGCLMKTFQGQDYLSGSSACKWYFNPDIPDVPEAEELYNRYGDERIEIRHGAPAPAPVVQPQPPVQQETRYLQDLLAIDPYEFPQNGCRCTVTIARLVPHVSWWFPSCVRCGTSCTPDSDGYACRSCGSKNYRHKYKLLFVASDGTGEAEMICFGQLAQRIIGKPVQQVLRTVRRNEDFPPDIAGIVSHKYTFVLTITNQSFYTRNRSFMVNSIVASYGRQRAIPQIETGSSSHQLSHPTSSAPSASAKNSTSSSSRRAPQPTMRHYTPPRSPATTQIPAQDAPPLDAVDTPITYSARKRLNCDTTEIEEESDDGNPKRARPAKMKGATNTSENQSSTRKRLTYDVTEPDEESDGENKKITGLAKMKGIAETSEDQSANELARKRPSPEHTKTSSQKSIECKAPRSQKNK</sequence>
<dbReference type="AlphaFoldDB" id="A0ABC8VSM5"/>
<evidence type="ECO:0000313" key="7">
    <source>
        <dbReference type="Proteomes" id="UP001497457"/>
    </source>
</evidence>
<dbReference type="InterPro" id="IPR003871">
    <property type="entry name" value="RFA1B/D_OB_1st"/>
</dbReference>
<evidence type="ECO:0000256" key="1">
    <source>
        <dbReference type="ARBA" id="ARBA00023125"/>
    </source>
</evidence>
<evidence type="ECO:0000259" key="3">
    <source>
        <dbReference type="Pfam" id="PF02721"/>
    </source>
</evidence>
<feature type="compositionally biased region" description="Polar residues" evidence="2">
    <location>
        <begin position="536"/>
        <end position="545"/>
    </location>
</feature>
<keyword evidence="7" id="KW-1185">Reference proteome</keyword>
<dbReference type="EMBL" id="OZ075120">
    <property type="protein sequence ID" value="CAL4894918.1"/>
    <property type="molecule type" value="Genomic_DNA"/>
</dbReference>
<proteinExistence type="predicted"/>
<organism evidence="6 7">
    <name type="scientific">Urochloa decumbens</name>
    <dbReference type="NCBI Taxonomy" id="240449"/>
    <lineage>
        <taxon>Eukaryota</taxon>
        <taxon>Viridiplantae</taxon>
        <taxon>Streptophyta</taxon>
        <taxon>Embryophyta</taxon>
        <taxon>Tracheophyta</taxon>
        <taxon>Spermatophyta</taxon>
        <taxon>Magnoliopsida</taxon>
        <taxon>Liliopsida</taxon>
        <taxon>Poales</taxon>
        <taxon>Poaceae</taxon>
        <taxon>PACMAD clade</taxon>
        <taxon>Panicoideae</taxon>
        <taxon>Panicodae</taxon>
        <taxon>Paniceae</taxon>
        <taxon>Melinidinae</taxon>
        <taxon>Urochloa</taxon>
    </lineage>
</organism>
<feature type="compositionally biased region" description="Low complexity" evidence="2">
    <location>
        <begin position="439"/>
        <end position="471"/>
    </location>
</feature>
<feature type="compositionally biased region" description="Basic and acidic residues" evidence="2">
    <location>
        <begin position="589"/>
        <end position="600"/>
    </location>
</feature>
<dbReference type="InterPro" id="IPR031657">
    <property type="entry name" value="REPA_OB_2"/>
</dbReference>
<dbReference type="SUPFAM" id="SSF50249">
    <property type="entry name" value="Nucleic acid-binding proteins"/>
    <property type="match status" value="3"/>
</dbReference>
<dbReference type="Gene3D" id="2.40.50.140">
    <property type="entry name" value="Nucleic acid-binding proteins"/>
    <property type="match status" value="3"/>
</dbReference>
<evidence type="ECO:0000256" key="2">
    <source>
        <dbReference type="SAM" id="MobiDB-lite"/>
    </source>
</evidence>
<name>A0ABC8VSM5_9POAL</name>
<evidence type="ECO:0008006" key="8">
    <source>
        <dbReference type="Google" id="ProtNLM"/>
    </source>
</evidence>
<dbReference type="CDD" id="cd04480">
    <property type="entry name" value="RPA1_DBD_A_like"/>
    <property type="match status" value="1"/>
</dbReference>
<feature type="region of interest" description="Disordered" evidence="2">
    <location>
        <begin position="437"/>
        <end position="618"/>
    </location>
</feature>
<dbReference type="PANTHER" id="PTHR47165:SF3">
    <property type="entry name" value="RETROTRANSPOSON-LIKE PROTEIN"/>
    <property type="match status" value="1"/>
</dbReference>
<protein>
    <recommendedName>
        <fullName evidence="8">Replication factor A C-terminal domain-containing protein</fullName>
    </recommendedName>
</protein>
<dbReference type="Proteomes" id="UP001497457">
    <property type="component" value="Chromosome 10rd"/>
</dbReference>
<evidence type="ECO:0000259" key="4">
    <source>
        <dbReference type="Pfam" id="PF16900"/>
    </source>
</evidence>
<reference evidence="6 7" key="2">
    <citation type="submission" date="2024-10" db="EMBL/GenBank/DDBJ databases">
        <authorList>
            <person name="Ryan C."/>
        </authorList>
    </citation>
    <scope>NUCLEOTIDE SEQUENCE [LARGE SCALE GENOMIC DNA]</scope>
</reference>
<dbReference type="GO" id="GO:0003677">
    <property type="term" value="F:DNA binding"/>
    <property type="evidence" value="ECO:0007669"/>
    <property type="project" value="UniProtKB-KW"/>
</dbReference>
<dbReference type="InterPro" id="IPR047192">
    <property type="entry name" value="Euk_RPA1_DBD_C"/>
</dbReference>
<dbReference type="CDD" id="cd04481">
    <property type="entry name" value="RPA1_DBD_B_like"/>
    <property type="match status" value="1"/>
</dbReference>
<dbReference type="InterPro" id="IPR012340">
    <property type="entry name" value="NA-bd_OB-fold"/>
</dbReference>
<evidence type="ECO:0000313" key="6">
    <source>
        <dbReference type="EMBL" id="CAL4894918.1"/>
    </source>
</evidence>
<dbReference type="PANTHER" id="PTHR47165">
    <property type="entry name" value="OS03G0429900 PROTEIN"/>
    <property type="match status" value="1"/>
</dbReference>
<dbReference type="CDD" id="cd04476">
    <property type="entry name" value="RPA1_DBD_C"/>
    <property type="match status" value="1"/>
</dbReference>
<feature type="domain" description="Replication protein A 70 kDa DNA-binding subunit B/D first OB fold" evidence="3">
    <location>
        <begin position="17"/>
        <end position="106"/>
    </location>
</feature>
<dbReference type="EMBL" id="OZ075120">
    <property type="protein sequence ID" value="CAL4894914.1"/>
    <property type="molecule type" value="Genomic_DNA"/>
</dbReference>
<dbReference type="Pfam" id="PF16900">
    <property type="entry name" value="REPA_OB_2"/>
    <property type="match status" value="1"/>
</dbReference>
<keyword evidence="1" id="KW-0238">DNA-binding</keyword>
<reference evidence="7" key="1">
    <citation type="submission" date="2024-06" db="EMBL/GenBank/DDBJ databases">
        <authorList>
            <person name="Ryan C."/>
        </authorList>
    </citation>
    <scope>NUCLEOTIDE SEQUENCE [LARGE SCALE GENOMIC DNA]</scope>
</reference>
<accession>A0ABC8VSM5</accession>
<feature type="domain" description="Replication protein A OB" evidence="4">
    <location>
        <begin position="136"/>
        <end position="221"/>
    </location>
</feature>
<gene>
    <name evidence="5" type="ORF">URODEC1_LOCUS5732</name>
    <name evidence="6" type="ORF">URODEC1_LOCUS5734</name>
</gene>
<evidence type="ECO:0000313" key="5">
    <source>
        <dbReference type="EMBL" id="CAL4894914.1"/>
    </source>
</evidence>
<dbReference type="Pfam" id="PF02721">
    <property type="entry name" value="DUF223"/>
    <property type="match status" value="1"/>
</dbReference>